<dbReference type="VEuPathDB" id="FungiDB:PHYBLDRAFT_153556"/>
<dbReference type="AlphaFoldDB" id="A0A162T0R8"/>
<dbReference type="GeneID" id="28994093"/>
<name>A0A162T0R8_PHYB8</name>
<dbReference type="InParanoid" id="A0A162T0R8"/>
<gene>
    <name evidence="1" type="ORF">PHYBLDRAFT_153556</name>
</gene>
<keyword evidence="2" id="KW-1185">Reference proteome</keyword>
<accession>A0A162T0R8</accession>
<dbReference type="RefSeq" id="XP_018283352.1">
    <property type="nucleotide sequence ID" value="XM_018433187.1"/>
</dbReference>
<dbReference type="OrthoDB" id="159395at2759"/>
<organism evidence="1 2">
    <name type="scientific">Phycomyces blakesleeanus (strain ATCC 8743b / DSM 1359 / FGSC 10004 / NBRC 33097 / NRRL 1555)</name>
    <dbReference type="NCBI Taxonomy" id="763407"/>
    <lineage>
        <taxon>Eukaryota</taxon>
        <taxon>Fungi</taxon>
        <taxon>Fungi incertae sedis</taxon>
        <taxon>Mucoromycota</taxon>
        <taxon>Mucoromycotina</taxon>
        <taxon>Mucoromycetes</taxon>
        <taxon>Mucorales</taxon>
        <taxon>Phycomycetaceae</taxon>
        <taxon>Phycomyces</taxon>
    </lineage>
</organism>
<reference evidence="2" key="1">
    <citation type="submission" date="2015-06" db="EMBL/GenBank/DDBJ databases">
        <title>Expansion of signal transduction pathways in fungi by whole-genome duplication.</title>
        <authorList>
            <consortium name="DOE Joint Genome Institute"/>
            <person name="Corrochano L.M."/>
            <person name="Kuo A."/>
            <person name="Marcet-Houben M."/>
            <person name="Polaino S."/>
            <person name="Salamov A."/>
            <person name="Villalobos J.M."/>
            <person name="Alvarez M.I."/>
            <person name="Avalos J."/>
            <person name="Benito E.P."/>
            <person name="Benoit I."/>
            <person name="Burger G."/>
            <person name="Camino L.P."/>
            <person name="Canovas D."/>
            <person name="Cerda-Olmedo E."/>
            <person name="Cheng J.-F."/>
            <person name="Dominguez A."/>
            <person name="Elias M."/>
            <person name="Eslava A.P."/>
            <person name="Glaser F."/>
            <person name="Grimwood J."/>
            <person name="Gutierrez G."/>
            <person name="Heitman J."/>
            <person name="Henrissat B."/>
            <person name="Iturriaga E.A."/>
            <person name="Lang B.F."/>
            <person name="Lavin J.L."/>
            <person name="Lee S."/>
            <person name="Li W."/>
            <person name="Lindquist E."/>
            <person name="Lopez-Garcia S."/>
            <person name="Luque E.M."/>
            <person name="Marcos A.T."/>
            <person name="Martin J."/>
            <person name="McCluskey K."/>
            <person name="Medina H.R."/>
            <person name="Miralles-Duran A."/>
            <person name="Miyazaki A."/>
            <person name="Munoz-Torres E."/>
            <person name="Oguiza J.A."/>
            <person name="Ohm R."/>
            <person name="Olmedo M."/>
            <person name="Orejas M."/>
            <person name="Ortiz-Castellanos L."/>
            <person name="Pisabarro A.G."/>
            <person name="Rodriguez-Romero J."/>
            <person name="Ruiz-Herrera J."/>
            <person name="Ruiz-Vazquez R."/>
            <person name="Sanz C."/>
            <person name="Schackwitz W."/>
            <person name="Schmutz J."/>
            <person name="Shahriari M."/>
            <person name="Shelest E."/>
            <person name="Silva-Franco F."/>
            <person name="Soanes D."/>
            <person name="Syed K."/>
            <person name="Tagua V.G."/>
            <person name="Talbot N.J."/>
            <person name="Thon M."/>
            <person name="De vries R.P."/>
            <person name="Wiebenga A."/>
            <person name="Yadav J.S."/>
            <person name="Braun E.L."/>
            <person name="Baker S."/>
            <person name="Garre V."/>
            <person name="Horwitz B."/>
            <person name="Torres-Martinez S."/>
            <person name="Idnurm A."/>
            <person name="Herrera-Estrella A."/>
            <person name="Gabaldon T."/>
            <person name="Grigoriev I.V."/>
        </authorList>
    </citation>
    <scope>NUCLEOTIDE SEQUENCE [LARGE SCALE GENOMIC DNA]</scope>
    <source>
        <strain evidence="2">NRRL 1555(-)</strain>
    </source>
</reference>
<dbReference type="Proteomes" id="UP000077315">
    <property type="component" value="Unassembled WGS sequence"/>
</dbReference>
<dbReference type="EMBL" id="KV441029">
    <property type="protein sequence ID" value="OAD65312.1"/>
    <property type="molecule type" value="Genomic_DNA"/>
</dbReference>
<sequence length="189" mass="21146">MSSNHTNFSINEINDNHMICIASNYNSANPKATETFAIEEAFSFWFENSAKRHSNWNMTNTHVSQATSTASPKDVVTAGYFVCDHQGLPKKIKLVKDAGNQKAKRVQTKLIKDGCKSKITKKTLRNSNIVIDYLWQHPTHQPEKVQDMVCSRLPAEAIKMLLCINPQCLEELEAGLGVSSFLVSAHQLP</sequence>
<evidence type="ECO:0000313" key="1">
    <source>
        <dbReference type="EMBL" id="OAD65312.1"/>
    </source>
</evidence>
<evidence type="ECO:0000313" key="2">
    <source>
        <dbReference type="Proteomes" id="UP000077315"/>
    </source>
</evidence>
<dbReference type="STRING" id="763407.A0A162T0R8"/>
<protein>
    <submittedName>
        <fullName evidence="1">Uncharacterized protein</fullName>
    </submittedName>
</protein>
<proteinExistence type="predicted"/>